<evidence type="ECO:0000313" key="2">
    <source>
        <dbReference type="Proteomes" id="UP000694867"/>
    </source>
</evidence>
<sequence>MRQDAFEDTLEDLQQQPRGAASRVIAVSLKLPPFWPKQPTVYFTTGEAQFSLRKVAEEETKFEYALTALDPRLRYVSQHERLAAIVNLSMGDDTPRRLLDRMLGLYRPEAKAAEGPSFRFHCLQNLPAYVRDLVISCDL</sequence>
<dbReference type="Proteomes" id="UP000694867">
    <property type="component" value="Unplaced"/>
</dbReference>
<dbReference type="InterPro" id="IPR055469">
    <property type="entry name" value="DUF7041"/>
</dbReference>
<gene>
    <name evidence="3" type="primary">LOC108865166</name>
</gene>
<dbReference type="PANTHER" id="PTHR33327">
    <property type="entry name" value="ENDONUCLEASE"/>
    <property type="match status" value="1"/>
</dbReference>
<protein>
    <submittedName>
        <fullName evidence="3">Uncharacterized protein LOC108865166</fullName>
    </submittedName>
</protein>
<dbReference type="Pfam" id="PF23055">
    <property type="entry name" value="DUF7041"/>
    <property type="match status" value="1"/>
</dbReference>
<dbReference type="GeneID" id="108865166"/>
<proteinExistence type="predicted"/>
<evidence type="ECO:0000313" key="3">
    <source>
        <dbReference type="RefSeq" id="XP_018497440.1"/>
    </source>
</evidence>
<dbReference type="RefSeq" id="XP_018497440.1">
    <property type="nucleotide sequence ID" value="XM_018641924.1"/>
</dbReference>
<name>A0AAJ7PB33_9ACAR</name>
<organism evidence="2 3">
    <name type="scientific">Galendromus occidentalis</name>
    <name type="common">western predatory mite</name>
    <dbReference type="NCBI Taxonomy" id="34638"/>
    <lineage>
        <taxon>Eukaryota</taxon>
        <taxon>Metazoa</taxon>
        <taxon>Ecdysozoa</taxon>
        <taxon>Arthropoda</taxon>
        <taxon>Chelicerata</taxon>
        <taxon>Arachnida</taxon>
        <taxon>Acari</taxon>
        <taxon>Parasitiformes</taxon>
        <taxon>Mesostigmata</taxon>
        <taxon>Gamasina</taxon>
        <taxon>Phytoseioidea</taxon>
        <taxon>Phytoseiidae</taxon>
        <taxon>Typhlodrominae</taxon>
        <taxon>Galendromus</taxon>
    </lineage>
</organism>
<keyword evidence="2" id="KW-1185">Reference proteome</keyword>
<feature type="domain" description="DUF7041" evidence="1">
    <location>
        <begin position="31"/>
        <end position="73"/>
    </location>
</feature>
<evidence type="ECO:0000259" key="1">
    <source>
        <dbReference type="Pfam" id="PF23055"/>
    </source>
</evidence>
<dbReference type="AlphaFoldDB" id="A0AAJ7PB33"/>
<reference evidence="3" key="1">
    <citation type="submission" date="2025-08" db="UniProtKB">
        <authorList>
            <consortium name="RefSeq"/>
        </authorList>
    </citation>
    <scope>IDENTIFICATION</scope>
</reference>
<accession>A0AAJ7PB33</accession>
<dbReference type="KEGG" id="goe:108865166"/>
<dbReference type="PANTHER" id="PTHR33327:SF3">
    <property type="entry name" value="RNA-DIRECTED DNA POLYMERASE"/>
    <property type="match status" value="1"/>
</dbReference>